<name>A0A514D478_9VIRU</name>
<proteinExistence type="predicted"/>
<organism evidence="1">
    <name type="scientific">Leviviridae sp</name>
    <dbReference type="NCBI Taxonomy" id="2027243"/>
    <lineage>
        <taxon>Viruses</taxon>
        <taxon>Riboviria</taxon>
        <taxon>Orthornavirae</taxon>
        <taxon>Lenarviricota</taxon>
        <taxon>Leviviricetes</taxon>
        <taxon>Norzivirales</taxon>
        <taxon>Fiersviridae</taxon>
    </lineage>
</organism>
<evidence type="ECO:0000313" key="1">
    <source>
        <dbReference type="EMBL" id="QDH88404.1"/>
    </source>
</evidence>
<sequence>MFADPQTVTINAIANTLARTQAGVDSGLFSKDDANVKLNVKHTYANRIRRLVRLDHRKVAVDPLATGYNKEYSASVYLVIDHPQVGYSIAEVKQIVDGLTAWLTASTGANVTKVIGGES</sequence>
<gene>
    <name evidence="1" type="ORF">H1BulkLitter6816_000002</name>
</gene>
<dbReference type="Gene3D" id="2.40.160.220">
    <property type="match status" value="1"/>
</dbReference>
<accession>A0A514D478</accession>
<dbReference type="EMBL" id="MN034060">
    <property type="protein sequence ID" value="QDH88404.1"/>
    <property type="molecule type" value="Genomic_RNA"/>
</dbReference>
<reference evidence="1" key="1">
    <citation type="submission" date="2019-05" db="EMBL/GenBank/DDBJ databases">
        <title>Metatranscriptomic reconstruction reveals RNA viruses with the potential to shape carbon cycling in soil.</title>
        <authorList>
            <person name="Starr E.P."/>
            <person name="Nuccio E."/>
            <person name="Pett-Ridge J."/>
            <person name="Banfield J.F."/>
            <person name="Firestone M.K."/>
        </authorList>
    </citation>
    <scope>NUCLEOTIDE SEQUENCE</scope>
    <source>
        <strain evidence="1">H1_Bulk_Litter_6_scaffold_816</strain>
    </source>
</reference>
<protein>
    <submittedName>
        <fullName evidence="1">Uncharacterized protein</fullName>
    </submittedName>
</protein>